<accession>A0A024GJX4</accession>
<evidence type="ECO:0000259" key="1">
    <source>
        <dbReference type="Pfam" id="PF25781"/>
    </source>
</evidence>
<evidence type="ECO:0000313" key="3">
    <source>
        <dbReference type="Proteomes" id="UP000053237"/>
    </source>
</evidence>
<gene>
    <name evidence="2" type="ORF">BN9_079690</name>
</gene>
<dbReference type="Pfam" id="PF25781">
    <property type="entry name" value="TPR_TEX10"/>
    <property type="match status" value="1"/>
</dbReference>
<name>A0A024GJX4_9STRA</name>
<comment type="caution">
    <text evidence="2">The sequence shown here is derived from an EMBL/GenBank/DDBJ whole genome shotgun (WGS) entry which is preliminary data.</text>
</comment>
<feature type="domain" description="TEX10-like TPR repeats" evidence="1">
    <location>
        <begin position="335"/>
        <end position="422"/>
    </location>
</feature>
<proteinExistence type="predicted"/>
<protein>
    <recommendedName>
        <fullName evidence="1">TEX10-like TPR repeats domain-containing protein</fullName>
    </recommendedName>
</protein>
<reference evidence="2 3" key="1">
    <citation type="submission" date="2012-05" db="EMBL/GenBank/DDBJ databases">
        <title>Recombination and specialization in a pathogen metapopulation.</title>
        <authorList>
            <person name="Gardiner A."/>
            <person name="Kemen E."/>
            <person name="Schultz-Larsen T."/>
            <person name="MacLean D."/>
            <person name="Van Oosterhout C."/>
            <person name="Jones J.D.G."/>
        </authorList>
    </citation>
    <scope>NUCLEOTIDE SEQUENCE [LARGE SCALE GENOMIC DNA]</scope>
    <source>
        <strain evidence="2 3">Ac Nc2</strain>
    </source>
</reference>
<dbReference type="AlphaFoldDB" id="A0A024GJX4"/>
<dbReference type="STRING" id="65357.A0A024GJX4"/>
<sequence>MKPSFHSLGQTDQSDMPPHKLFSLLRPLLEIWMECSEYSADTLSEAYTQHMKMIIQCVTIIFQASKAHIGNLLCECEQQPATLSVKNRSGDKSDRKLLLDMQHEFLLQHFPMYPSTLSCEAETVRMLRWHEFNISACNLGCVLQSIVHNSKKLEIMTEPIKSIFIEIDGKMKAFLTQMLETFGNSTQLRRLPGVCDVIFSMLQTLDLYLNSKLPHSNDAEELLCRFTSLYTQFTPRSKSFQLCTEFAIRQLSVNKAKDRNSQKKIELSHSVTMSWLNCVMDLITQMGIPSSTSSESLSRQGLNVLIETLKIQPNEKSDEEPLLQELVSKVITFFELPSRSKDPSDKLHPQICRFVDLDPNDQFLFASIVYHSPQFSIRLLQALAQCCKSTQIHCDVKTYILDILLCRREEVDLGHFVSFLVTAAFREPTTLAPDEALIDEFLVVRHVGRTLLKLDLGCSLSVIMTPLLASQARDLLECFDQTRNEHERLLNWNVKTLIVVYTACLRSSQSDTITPKAASSDEMHDRMARIIEITLMAASAVENGLKLNIVDAVISLLLCDGQIFAKVLGRISKVEKKEIESANLMQKIQIVHFLIKNNGLRNSIVQNQNMIRQFIEDCHQMAKDIKGQDTGNWSKTIRHLDQDFTFVLQAHQCNDH</sequence>
<dbReference type="EMBL" id="CAIX01000148">
    <property type="protein sequence ID" value="CCI47013.1"/>
    <property type="molecule type" value="Genomic_DNA"/>
</dbReference>
<dbReference type="Proteomes" id="UP000053237">
    <property type="component" value="Unassembled WGS sequence"/>
</dbReference>
<dbReference type="InterPro" id="IPR057949">
    <property type="entry name" value="TPR_TEX10"/>
</dbReference>
<dbReference type="InParanoid" id="A0A024GJX4"/>
<keyword evidence="3" id="KW-1185">Reference proteome</keyword>
<evidence type="ECO:0000313" key="2">
    <source>
        <dbReference type="EMBL" id="CCI47013.1"/>
    </source>
</evidence>
<organism evidence="2 3">
    <name type="scientific">Albugo candida</name>
    <dbReference type="NCBI Taxonomy" id="65357"/>
    <lineage>
        <taxon>Eukaryota</taxon>
        <taxon>Sar</taxon>
        <taxon>Stramenopiles</taxon>
        <taxon>Oomycota</taxon>
        <taxon>Peronosporomycetes</taxon>
        <taxon>Albuginales</taxon>
        <taxon>Albuginaceae</taxon>
        <taxon>Albugo</taxon>
    </lineage>
</organism>